<protein>
    <recommendedName>
        <fullName evidence="4">YbbR domain-containing protein</fullName>
    </recommendedName>
</protein>
<evidence type="ECO:0000256" key="1">
    <source>
        <dbReference type="SAM" id="Phobius"/>
    </source>
</evidence>
<dbReference type="Proteomes" id="UP000653127">
    <property type="component" value="Unassembled WGS sequence"/>
</dbReference>
<evidence type="ECO:0008006" key="4">
    <source>
        <dbReference type="Google" id="ProtNLM"/>
    </source>
</evidence>
<dbReference type="Gene3D" id="2.170.120.30">
    <property type="match status" value="2"/>
</dbReference>
<keyword evidence="1" id="KW-1133">Transmembrane helix</keyword>
<dbReference type="RefSeq" id="WP_249281482.1">
    <property type="nucleotide sequence ID" value="NZ_JACRST010000001.1"/>
</dbReference>
<gene>
    <name evidence="2" type="ORF">H8711_00030</name>
</gene>
<organism evidence="2 3">
    <name type="scientific">Ligaoa zhengdingensis</name>
    <dbReference type="NCBI Taxonomy" id="2763658"/>
    <lineage>
        <taxon>Bacteria</taxon>
        <taxon>Bacillati</taxon>
        <taxon>Bacillota</taxon>
        <taxon>Clostridia</taxon>
        <taxon>Eubacteriales</taxon>
        <taxon>Oscillospiraceae</taxon>
        <taxon>Ligaoa</taxon>
    </lineage>
</organism>
<comment type="caution">
    <text evidence="2">The sequence shown here is derived from an EMBL/GenBank/DDBJ whole genome shotgun (WGS) entry which is preliminary data.</text>
</comment>
<dbReference type="InterPro" id="IPR053154">
    <property type="entry name" value="c-di-AMP_regulator"/>
</dbReference>
<dbReference type="AlphaFoldDB" id="A0A926DWU8"/>
<dbReference type="Gene3D" id="2.170.120.40">
    <property type="entry name" value="YbbR-like domain"/>
    <property type="match status" value="2"/>
</dbReference>
<evidence type="ECO:0000313" key="2">
    <source>
        <dbReference type="EMBL" id="MBC8545322.1"/>
    </source>
</evidence>
<dbReference type="PANTHER" id="PTHR37804:SF1">
    <property type="entry name" value="CDAA REGULATORY PROTEIN CDAR"/>
    <property type="match status" value="1"/>
</dbReference>
<keyword evidence="3" id="KW-1185">Reference proteome</keyword>
<dbReference type="InterPro" id="IPR012505">
    <property type="entry name" value="YbbR"/>
</dbReference>
<dbReference type="Pfam" id="PF07949">
    <property type="entry name" value="YbbR"/>
    <property type="match status" value="2"/>
</dbReference>
<keyword evidence="1" id="KW-0472">Membrane</keyword>
<sequence length="421" mass="46363">MKKNVIKDFFLKNGMLKLISIALAFVAWVIIAMYVNPNKDVTIKNVPINIDLKSQIIVKQELNLLSSDIVVANVSVSGESYIVNNLSEKDITLTASLSSVSGAGTYDLPLQAEAKSGGKVFTITGVSPQTVRVKFDKLLSRKYTVQPEIANLTVPEGYTRLEEPQVTPGEITITGPEAELDKVAKVKVVTDLENEPISKTQTLTLPIQLFDKDDQLVESDELKLEYEMADVKLTVYKNKQVPLTIDFINVPANFPIDDLEYEISNPEIWVAGPTDQVDSMTSVNVGYVDITAITPDNNSFNFDVKLPTDFSNIERIESVTVEFNTEGMIEKNFYVNNIKAVNTPAGYDVSLITKQLNNVTIVGPKDVVSRLSNKDIVAEIDLSDRKVVSGQVEMPVNVIVPGKGLVWATGDYSAVVNIKEK</sequence>
<reference evidence="2" key="1">
    <citation type="submission" date="2020-08" db="EMBL/GenBank/DDBJ databases">
        <title>Genome public.</title>
        <authorList>
            <person name="Liu C."/>
            <person name="Sun Q."/>
        </authorList>
    </citation>
    <scope>NUCLEOTIDE SEQUENCE</scope>
    <source>
        <strain evidence="2">NSJ-31</strain>
    </source>
</reference>
<dbReference type="EMBL" id="JACRST010000001">
    <property type="protein sequence ID" value="MBC8545322.1"/>
    <property type="molecule type" value="Genomic_DNA"/>
</dbReference>
<name>A0A926DWU8_9FIRM</name>
<proteinExistence type="predicted"/>
<feature type="transmembrane region" description="Helical" evidence="1">
    <location>
        <begin position="16"/>
        <end position="35"/>
    </location>
</feature>
<dbReference type="PANTHER" id="PTHR37804">
    <property type="entry name" value="CDAA REGULATORY PROTEIN CDAR"/>
    <property type="match status" value="1"/>
</dbReference>
<accession>A0A926DWU8</accession>
<evidence type="ECO:0000313" key="3">
    <source>
        <dbReference type="Proteomes" id="UP000653127"/>
    </source>
</evidence>
<keyword evidence="1" id="KW-0812">Transmembrane</keyword>